<dbReference type="Proteomes" id="UP000314294">
    <property type="component" value="Unassembled WGS sequence"/>
</dbReference>
<evidence type="ECO:0000256" key="3">
    <source>
        <dbReference type="ARBA" id="ARBA00011738"/>
    </source>
</evidence>
<dbReference type="Gene3D" id="3.20.20.80">
    <property type="entry name" value="Glycosidases"/>
    <property type="match status" value="6"/>
</dbReference>
<dbReference type="EC" id="3.2.1.21" evidence="4"/>
<feature type="transmembrane region" description="Helical" evidence="13">
    <location>
        <begin position="1820"/>
        <end position="1839"/>
    </location>
</feature>
<feature type="transmembrane region" description="Helical" evidence="13">
    <location>
        <begin position="114"/>
        <end position="142"/>
    </location>
</feature>
<evidence type="ECO:0000256" key="9">
    <source>
        <dbReference type="ARBA" id="ARBA00023180"/>
    </source>
</evidence>
<keyword evidence="6 12" id="KW-0378">Hydrolase</keyword>
<keyword evidence="16" id="KW-1185">Reference proteome</keyword>
<organism evidence="15 16">
    <name type="scientific">Liparis tanakae</name>
    <name type="common">Tanaka's snailfish</name>
    <dbReference type="NCBI Taxonomy" id="230148"/>
    <lineage>
        <taxon>Eukaryota</taxon>
        <taxon>Metazoa</taxon>
        <taxon>Chordata</taxon>
        <taxon>Craniata</taxon>
        <taxon>Vertebrata</taxon>
        <taxon>Euteleostomi</taxon>
        <taxon>Actinopterygii</taxon>
        <taxon>Neopterygii</taxon>
        <taxon>Teleostei</taxon>
        <taxon>Neoteleostei</taxon>
        <taxon>Acanthomorphata</taxon>
        <taxon>Eupercaria</taxon>
        <taxon>Perciformes</taxon>
        <taxon>Cottioidei</taxon>
        <taxon>Cottales</taxon>
        <taxon>Liparidae</taxon>
        <taxon>Liparis</taxon>
    </lineage>
</organism>
<comment type="similarity">
    <text evidence="2">Belongs to the glycosyl hydrolase 1 family.</text>
</comment>
<evidence type="ECO:0000256" key="8">
    <source>
        <dbReference type="ARBA" id="ARBA00023136"/>
    </source>
</evidence>
<dbReference type="OrthoDB" id="65569at2759"/>
<dbReference type="InterPro" id="IPR001360">
    <property type="entry name" value="Glyco_hydro_1"/>
</dbReference>
<evidence type="ECO:0000256" key="2">
    <source>
        <dbReference type="ARBA" id="ARBA00010838"/>
    </source>
</evidence>
<evidence type="ECO:0000259" key="14">
    <source>
        <dbReference type="Pfam" id="PF00324"/>
    </source>
</evidence>
<name>A0A4Z2IPM8_9TELE</name>
<keyword evidence="9" id="KW-0325">Glycoprotein</keyword>
<comment type="subcellular location">
    <subcellularLocation>
        <location evidence="1">Membrane</location>
        <topology evidence="1">Multi-pass membrane protein</topology>
    </subcellularLocation>
</comment>
<protein>
    <recommendedName>
        <fullName evidence="4">beta-glucosidase</fullName>
        <ecNumber evidence="4">3.2.1.21</ecNumber>
    </recommendedName>
</protein>
<feature type="active site" description="Nucleophile" evidence="11">
    <location>
        <position position="1683"/>
    </location>
</feature>
<dbReference type="GO" id="GO:0016020">
    <property type="term" value="C:membrane"/>
    <property type="evidence" value="ECO:0007669"/>
    <property type="project" value="UniProtKB-SubCell"/>
</dbReference>
<dbReference type="SUPFAM" id="SSF51445">
    <property type="entry name" value="(Trans)glycosidases"/>
    <property type="match status" value="4"/>
</dbReference>
<sequence length="1844" mass="207222">MDPEGTRILAFGVKESAIVNKVFTAVNVLVLLFVIVSGVVKGDVNNWSIGEETLLQGNFTSLNDTSVYGSGGFFPFGFEGTLAGAATCFYAFVGFDCIATTGEEVENPQKSIPLGIVASLLICFLAYFGVSAALTLMMPYYLLSVRSPLPVAFSYIGWGPAKYVVSVGSLCALSTRMKYLSWVALLFVFCLHGCRSSEVARRGDFMLVAGPLAGSSGDTVNDAFDCSRPIPPGFKQNLEYLQSRGVTHFKVPLSWAQLLPTGLPSQPQRAAVTCYQTLLRQLLEAGLQPLVVLHGSTVPDALRSKYGGWESRELLDMFQRYAEFAFEEFGALARSWVTLSRRLSMGLRAADAAILPQIKGSTPMDFLSVHIEYDCASASNFAEELSRVQASSGDLPILIYEVAVHGCTDSQYQLLGDFLQVLLNNSNLIIVGCDMMHMFGELHTEDVLTSSHGISDNRMKKIQNSYQNVWNKFEGQTKADRDLFLNESFPSGFQWATSSESFKVEGGWSEGGKGETIWDRFGHDSLAFGNQTADQACDSYHKVDYDVYLLRGLQVNTYQFSISWARIFPSGHQGRRSENGPLYYDKLIDALIESGIQPVVTLYHWDLPQTLQDDGGWTNASIVEAFKDYADFCFSRFGDRVKTWNTFSSPWVVSHAGYGIGEHPPGVKDYVIASYQVTHNMLKSHAEAWHVYNAKYRKAQGGKVGIALNSDWAEPKDPSRPEDVEAADRYLQFMLGWFAHPIFVNGDYPPTLKTQIEQKMNECPLSEPARLPVFTALESQRISGTADFLGLNHYTSRLINDNVGGCTPGPQGVGDFQAHVDPSWSSTASDWIYSTPWGLRRLLNYISTEYLNVTKVPIHITGNGMPTEQSGETLNDIGRIEYMKSYINEALKAIFIDGVDVQRFTVQSLMDGFEGKRAYSQRFGLHYVNFDDADRPRSPKQSAYFYSQLIQRNGFVSHKEHTTFKGSERQLVRLPTDSTPSEVPSKSKVVWEKFSNQSKFERKLYHYGTFPQGFSWGVSSSAYQIEGGWNADGKGPSVWDTFTHNPGSIPASANGDVACESYHRLEEDLYMLRALRVKSYRFSLSWSRIFPDGRRTSLNQKGVDYYNRLIDALNADWIEPKDVNVPREMVAADRALQFKLGWFAHPIFKNGDYPDAMKWHVGNKSELQRLSESRLPSFTEEEKSFIKGTADMFCVNHYTTKIASHATLRLSPQSYKYDQDLSEEEEVDSPTTAISNQRAVAWGLRRLLNWIKEEYGDPEIYITENGVATESKTTWDDSARVFYYKTYIDEALKASAIDGVKVKGYIATSLMDSFEWLNGYKVGFGLHHVDFNNPNRPRTPKYSAHFFYQVIKDNGFPTPDDEKPIHGHFRKDFIWSTATASYQIEGGWRADGKGLSIWDKFAHTPLRVFNDDNGDIACDSYNKVDEDVAILKQIKVTHYRFSISWPRVLPDGTTKHINEAGLNYYHRLVDALLAANIQPHITLYHWDLPQVLQDIGGWENETIIVKFKDYADLIFSRLGHKVKFWITINEPYNIANVGHGYGAAAPGISFRPGTLPYIVGHNLLKAHAEAWHLYDDTYRATQKGTISITINSDWLPEFTPEEIKRVQGTYDYFGFNHYTTVLAFPVKYGNLQHYDADRGAGTIADRTWLDSGSSWLKVSPFGFRRILNFIKEEYGNPPIIITENGMSERGPIDLNDVHRSYYFEKYINQVLKAYLLDNVDIRGYTAWSLMDNLEWATGFSERFGLFYVNHSDPKLPRVAKTSVTLYSTIINCNGFPDPALGPHECLNPEPEATSAPIPPAAPNDTVSFLGMRLSAEDAEAGLTATFALLVAAVLGVVYYDYIDM</sequence>
<feature type="transmembrane region" description="Helical" evidence="13">
    <location>
        <begin position="73"/>
        <end position="93"/>
    </location>
</feature>
<keyword evidence="10 12" id="KW-0326">Glycosidase</keyword>
<dbReference type="Pfam" id="PF00324">
    <property type="entry name" value="AA_permease"/>
    <property type="match status" value="1"/>
</dbReference>
<proteinExistence type="inferred from homology"/>
<dbReference type="EMBL" id="SRLO01000064">
    <property type="protein sequence ID" value="TNN79424.1"/>
    <property type="molecule type" value="Genomic_DNA"/>
</dbReference>
<evidence type="ECO:0000256" key="5">
    <source>
        <dbReference type="ARBA" id="ARBA00022692"/>
    </source>
</evidence>
<dbReference type="PRINTS" id="PR00131">
    <property type="entry name" value="GLHYDRLASE1"/>
</dbReference>
<dbReference type="InterPro" id="IPR004841">
    <property type="entry name" value="AA-permease/SLC12A_dom"/>
</dbReference>
<evidence type="ECO:0000256" key="6">
    <source>
        <dbReference type="ARBA" id="ARBA00022801"/>
    </source>
</evidence>
<dbReference type="InterPro" id="IPR018120">
    <property type="entry name" value="Glyco_hydro_1_AS"/>
</dbReference>
<dbReference type="GO" id="GO:0008422">
    <property type="term" value="F:beta-glucosidase activity"/>
    <property type="evidence" value="ECO:0007669"/>
    <property type="project" value="TreeGrafter"/>
</dbReference>
<feature type="transmembrane region" description="Helical" evidence="13">
    <location>
        <begin position="21"/>
        <end position="40"/>
    </location>
</feature>
<evidence type="ECO:0000256" key="11">
    <source>
        <dbReference type="PROSITE-ProRule" id="PRU10055"/>
    </source>
</evidence>
<reference evidence="15 16" key="1">
    <citation type="submission" date="2019-03" db="EMBL/GenBank/DDBJ databases">
        <title>First draft genome of Liparis tanakae, snailfish: a comprehensive survey of snailfish specific genes.</title>
        <authorList>
            <person name="Kim W."/>
            <person name="Song I."/>
            <person name="Jeong J.-H."/>
            <person name="Kim D."/>
            <person name="Kim S."/>
            <person name="Ryu S."/>
            <person name="Song J.Y."/>
            <person name="Lee S.K."/>
        </authorList>
    </citation>
    <scope>NUCLEOTIDE SEQUENCE [LARGE SCALE GENOMIC DNA]</scope>
    <source>
        <tissue evidence="15">Muscle</tissue>
    </source>
</reference>
<evidence type="ECO:0000256" key="10">
    <source>
        <dbReference type="ARBA" id="ARBA00023295"/>
    </source>
</evidence>
<evidence type="ECO:0000256" key="4">
    <source>
        <dbReference type="ARBA" id="ARBA00012744"/>
    </source>
</evidence>
<dbReference type="InterPro" id="IPR033132">
    <property type="entry name" value="GH_1_N_CS"/>
</dbReference>
<feature type="domain" description="Amino acid permease/ SLC12A" evidence="14">
    <location>
        <begin position="15"/>
        <end position="173"/>
    </location>
</feature>
<keyword evidence="8 13" id="KW-0472">Membrane</keyword>
<dbReference type="Gene3D" id="1.20.1740.10">
    <property type="entry name" value="Amino acid/polyamine transporter I"/>
    <property type="match status" value="1"/>
</dbReference>
<dbReference type="PROSITE" id="PS00572">
    <property type="entry name" value="GLYCOSYL_HYDROL_F1_1"/>
    <property type="match status" value="2"/>
</dbReference>
<dbReference type="Pfam" id="PF00232">
    <property type="entry name" value="Glyco_hydro_1"/>
    <property type="match status" value="4"/>
</dbReference>
<dbReference type="FunFam" id="3.20.20.80:FF:000013">
    <property type="entry name" value="lactase-phlorizin hydrolase"/>
    <property type="match status" value="1"/>
</dbReference>
<comment type="caution">
    <text evidence="15">The sequence shown here is derived from an EMBL/GenBank/DDBJ whole genome shotgun (WGS) entry which is preliminary data.</text>
</comment>
<dbReference type="PANTHER" id="PTHR10353:SF36">
    <property type="entry name" value="LP05116P"/>
    <property type="match status" value="1"/>
</dbReference>
<keyword evidence="7 13" id="KW-1133">Transmembrane helix</keyword>
<evidence type="ECO:0000256" key="12">
    <source>
        <dbReference type="RuleBase" id="RU004468"/>
    </source>
</evidence>
<accession>A0A4Z2IPM8</accession>
<evidence type="ECO:0000256" key="13">
    <source>
        <dbReference type="SAM" id="Phobius"/>
    </source>
</evidence>
<evidence type="ECO:0000313" key="15">
    <source>
        <dbReference type="EMBL" id="TNN79424.1"/>
    </source>
</evidence>
<dbReference type="GO" id="GO:0022857">
    <property type="term" value="F:transmembrane transporter activity"/>
    <property type="evidence" value="ECO:0007669"/>
    <property type="project" value="InterPro"/>
</dbReference>
<evidence type="ECO:0000256" key="1">
    <source>
        <dbReference type="ARBA" id="ARBA00004141"/>
    </source>
</evidence>
<gene>
    <name evidence="15" type="primary">LCT_0</name>
    <name evidence="15" type="ORF">EYF80_010238</name>
</gene>
<dbReference type="PANTHER" id="PTHR10353">
    <property type="entry name" value="GLYCOSYL HYDROLASE"/>
    <property type="match status" value="1"/>
</dbReference>
<evidence type="ECO:0000256" key="7">
    <source>
        <dbReference type="ARBA" id="ARBA00022989"/>
    </source>
</evidence>
<feature type="active site" description="Nucleophile" evidence="11">
    <location>
        <position position="1264"/>
    </location>
</feature>
<dbReference type="PROSITE" id="PS00653">
    <property type="entry name" value="GLYCOSYL_HYDROL_F1_2"/>
    <property type="match status" value="2"/>
</dbReference>
<dbReference type="GO" id="GO:0005975">
    <property type="term" value="P:carbohydrate metabolic process"/>
    <property type="evidence" value="ECO:0007669"/>
    <property type="project" value="InterPro"/>
</dbReference>
<dbReference type="InterPro" id="IPR017853">
    <property type="entry name" value="GH"/>
</dbReference>
<evidence type="ECO:0000313" key="16">
    <source>
        <dbReference type="Proteomes" id="UP000314294"/>
    </source>
</evidence>
<comment type="subunit">
    <text evidence="3">Homodimer.</text>
</comment>
<keyword evidence="5 13" id="KW-0812">Transmembrane</keyword>